<evidence type="ECO:0000313" key="3">
    <source>
        <dbReference type="EMBL" id="CAH1110421.1"/>
    </source>
</evidence>
<dbReference type="Gene3D" id="1.10.10.60">
    <property type="entry name" value="Homeodomain-like"/>
    <property type="match status" value="1"/>
</dbReference>
<name>A0A9P0GGY2_9CUCU</name>
<proteinExistence type="predicted"/>
<evidence type="ECO:0000256" key="1">
    <source>
        <dbReference type="SAM" id="MobiDB-lite"/>
    </source>
</evidence>
<dbReference type="Pfam" id="PF13837">
    <property type="entry name" value="Myb_DNA-bind_4"/>
    <property type="match status" value="1"/>
</dbReference>
<dbReference type="EMBL" id="OV651817">
    <property type="protein sequence ID" value="CAH1110421.1"/>
    <property type="molecule type" value="Genomic_DNA"/>
</dbReference>
<dbReference type="OrthoDB" id="6780881at2759"/>
<feature type="region of interest" description="Disordered" evidence="1">
    <location>
        <begin position="31"/>
        <end position="64"/>
    </location>
</feature>
<dbReference type="PANTHER" id="PTHR47595:SF1">
    <property type="entry name" value="MYB_SANT-LIKE DNA-BINDING DOMAIN-CONTAINING PROTEIN"/>
    <property type="match status" value="1"/>
</dbReference>
<keyword evidence="4" id="KW-1185">Reference proteome</keyword>
<dbReference type="PANTHER" id="PTHR47595">
    <property type="entry name" value="HEAT SHOCK 70 KDA PROTEIN 14"/>
    <property type="match status" value="1"/>
</dbReference>
<accession>A0A9P0GGY2</accession>
<dbReference type="InterPro" id="IPR044822">
    <property type="entry name" value="Myb_DNA-bind_4"/>
</dbReference>
<dbReference type="Proteomes" id="UP001153636">
    <property type="component" value="Chromosome 5"/>
</dbReference>
<protein>
    <recommendedName>
        <fullName evidence="2">Myb/SANT-like DNA-binding domain-containing protein</fullName>
    </recommendedName>
</protein>
<gene>
    <name evidence="3" type="ORF">PSYICH_LOCUS11273</name>
</gene>
<sequence length="239" mass="27969">MSELIETDNGEYLWYNPETKQYHVVEVAEHPQKSDEHTVSWDKSETTKLLDEHTEKPSTSKAASWDKSETTKLLDLCIEYKEQLFSPKYKKIEIYKIISKKLNENGYSFTENQCFGRMKTLLSKYKEIKDHNSKTGNDPKTWMYFNMVANYVGDRPGISPVAGCSSLSAAKRPAELSTNKENKRPKTKFSPQKEMLKWLKDYKEDIADRENKKLKIMEKQHDDNQKVLTEILSRLKNKQ</sequence>
<evidence type="ECO:0000259" key="2">
    <source>
        <dbReference type="Pfam" id="PF13837"/>
    </source>
</evidence>
<evidence type="ECO:0000313" key="4">
    <source>
        <dbReference type="Proteomes" id="UP001153636"/>
    </source>
</evidence>
<reference evidence="3" key="1">
    <citation type="submission" date="2022-01" db="EMBL/GenBank/DDBJ databases">
        <authorList>
            <person name="King R."/>
        </authorList>
    </citation>
    <scope>NUCLEOTIDE SEQUENCE</scope>
</reference>
<organism evidence="3 4">
    <name type="scientific">Psylliodes chrysocephalus</name>
    <dbReference type="NCBI Taxonomy" id="3402493"/>
    <lineage>
        <taxon>Eukaryota</taxon>
        <taxon>Metazoa</taxon>
        <taxon>Ecdysozoa</taxon>
        <taxon>Arthropoda</taxon>
        <taxon>Hexapoda</taxon>
        <taxon>Insecta</taxon>
        <taxon>Pterygota</taxon>
        <taxon>Neoptera</taxon>
        <taxon>Endopterygota</taxon>
        <taxon>Coleoptera</taxon>
        <taxon>Polyphaga</taxon>
        <taxon>Cucujiformia</taxon>
        <taxon>Chrysomeloidea</taxon>
        <taxon>Chrysomelidae</taxon>
        <taxon>Galerucinae</taxon>
        <taxon>Alticini</taxon>
        <taxon>Psylliodes</taxon>
    </lineage>
</organism>
<feature type="domain" description="Myb/SANT-like DNA-binding" evidence="2">
    <location>
        <begin position="64"/>
        <end position="148"/>
    </location>
</feature>
<dbReference type="AlphaFoldDB" id="A0A9P0GGY2"/>